<keyword evidence="2" id="KW-0012">Acyltransferase</keyword>
<proteinExistence type="predicted"/>
<dbReference type="Gene3D" id="1.10.10.2120">
    <property type="match status" value="1"/>
</dbReference>
<dbReference type="Gene3D" id="3.60.60.10">
    <property type="entry name" value="Penicillin V Acylase, Chain A"/>
    <property type="match status" value="1"/>
</dbReference>
<gene>
    <name evidence="2" type="ORF">ACFP50_00365</name>
</gene>
<dbReference type="Proteomes" id="UP001596242">
    <property type="component" value="Unassembled WGS sequence"/>
</dbReference>
<reference evidence="3" key="1">
    <citation type="journal article" date="2019" name="Int. J. Syst. Evol. Microbiol.">
        <title>The Global Catalogue of Microorganisms (GCM) 10K type strain sequencing project: providing services to taxonomists for standard genome sequencing and annotation.</title>
        <authorList>
            <consortium name="The Broad Institute Genomics Platform"/>
            <consortium name="The Broad Institute Genome Sequencing Center for Infectious Disease"/>
            <person name="Wu L."/>
            <person name="Ma J."/>
        </authorList>
    </citation>
    <scope>NUCLEOTIDE SEQUENCE [LARGE SCALE GENOMIC DNA]</scope>
    <source>
        <strain evidence="3">JCM 12763</strain>
    </source>
</reference>
<dbReference type="RefSeq" id="WP_386391976.1">
    <property type="nucleotide sequence ID" value="NZ_JBHSPT010000001.1"/>
</dbReference>
<evidence type="ECO:0000313" key="3">
    <source>
        <dbReference type="Proteomes" id="UP001596242"/>
    </source>
</evidence>
<accession>A0ABW1LQV9</accession>
<name>A0ABW1LQV9_9ACTN</name>
<evidence type="ECO:0000259" key="1">
    <source>
        <dbReference type="Pfam" id="PF03417"/>
    </source>
</evidence>
<dbReference type="PANTHER" id="PTHR34180">
    <property type="entry name" value="PEPTIDASE C45"/>
    <property type="match status" value="1"/>
</dbReference>
<dbReference type="InterPro" id="IPR047801">
    <property type="entry name" value="Peptidase_C45"/>
</dbReference>
<organism evidence="2 3">
    <name type="scientific">Streptomyces pratens</name>
    <dbReference type="NCBI Taxonomy" id="887456"/>
    <lineage>
        <taxon>Bacteria</taxon>
        <taxon>Bacillati</taxon>
        <taxon>Actinomycetota</taxon>
        <taxon>Actinomycetes</taxon>
        <taxon>Kitasatosporales</taxon>
        <taxon>Streptomycetaceae</taxon>
        <taxon>Streptomyces</taxon>
    </lineage>
</organism>
<dbReference type="InterPro" id="IPR047794">
    <property type="entry name" value="C45_proenzyme-like"/>
</dbReference>
<sequence>MTAGGGIPFVRASGDPFAVGRAHGEALAGPLRAFLGDSLCRLNKVMQEPVTQEGLLPSIAAYRAAVGAALPDQVLEVAGLAEGAGITQDEAWLLQLRREIMGYRKVPAAGDCTTYARTGPAGPVLAQTVDLNGDLDDFIGVLAIDRAGSPRRSLVLSFGGLLGYLGLNNDGLAVGLNLVLGGEWRPGIPPYNAIRHLVDSAGSVTEALEILRGLRLASSRTLVLCDRERAVFVEILGDEQRIVESGNLAEASGHATGAGVVHTNHFLHPDFVPGDEINVFARNSSVRRLKAATAGFGELPPDAGPEDHFALLSQPPVCVPDRGDIRAERTVAAVVMLPDRGELHVRPGDPSLTRTEVFRV</sequence>
<comment type="caution">
    <text evidence="2">The sequence shown here is derived from an EMBL/GenBank/DDBJ whole genome shotgun (WGS) entry which is preliminary data.</text>
</comment>
<feature type="domain" description="Peptidase C45 hydrolase" evidence="1">
    <location>
        <begin position="158"/>
        <end position="272"/>
    </location>
</feature>
<dbReference type="Pfam" id="PF03417">
    <property type="entry name" value="AAT"/>
    <property type="match status" value="1"/>
</dbReference>
<keyword evidence="3" id="KW-1185">Reference proteome</keyword>
<dbReference type="NCBIfam" id="NF040521">
    <property type="entry name" value="C45_proenzyme"/>
    <property type="match status" value="1"/>
</dbReference>
<dbReference type="InterPro" id="IPR005079">
    <property type="entry name" value="Peptidase_C45_hydrolase"/>
</dbReference>
<dbReference type="EMBL" id="JBHSPT010000001">
    <property type="protein sequence ID" value="MFC6053991.1"/>
    <property type="molecule type" value="Genomic_DNA"/>
</dbReference>
<keyword evidence="2" id="KW-0808">Transferase</keyword>
<dbReference type="PANTHER" id="PTHR34180:SF1">
    <property type="entry name" value="BETA-ALANYL-DOPAMINE_CARCININE HYDROLASE"/>
    <property type="match status" value="1"/>
</dbReference>
<protein>
    <submittedName>
        <fullName evidence="2">C45 family autoproteolytic acyltransferase/hydrolase</fullName>
    </submittedName>
</protein>
<evidence type="ECO:0000313" key="2">
    <source>
        <dbReference type="EMBL" id="MFC6053991.1"/>
    </source>
</evidence>
<dbReference type="GO" id="GO:0016746">
    <property type="term" value="F:acyltransferase activity"/>
    <property type="evidence" value="ECO:0007669"/>
    <property type="project" value="UniProtKB-KW"/>
</dbReference>